<evidence type="ECO:0000313" key="2">
    <source>
        <dbReference type="EnsemblPlants" id="ONIVA05G09180.1"/>
    </source>
</evidence>
<reference evidence="2" key="1">
    <citation type="submission" date="2015-04" db="UniProtKB">
        <authorList>
            <consortium name="EnsemblPlants"/>
        </authorList>
    </citation>
    <scope>IDENTIFICATION</scope>
    <source>
        <strain evidence="2">SL10</strain>
    </source>
</reference>
<feature type="region of interest" description="Disordered" evidence="1">
    <location>
        <begin position="1"/>
        <end position="23"/>
    </location>
</feature>
<evidence type="ECO:0000313" key="3">
    <source>
        <dbReference type="Proteomes" id="UP000006591"/>
    </source>
</evidence>
<dbReference type="AlphaFoldDB" id="A0A0E0HBH8"/>
<evidence type="ECO:0000256" key="1">
    <source>
        <dbReference type="SAM" id="MobiDB-lite"/>
    </source>
</evidence>
<keyword evidence="3" id="KW-1185">Reference proteome</keyword>
<dbReference type="OMA" id="RTHDFTV"/>
<dbReference type="EnsemblPlants" id="ONIVA05G09180.1">
    <property type="protein sequence ID" value="ONIVA05G09180.1"/>
    <property type="gene ID" value="ONIVA05G09180"/>
</dbReference>
<proteinExistence type="predicted"/>
<dbReference type="Gramene" id="ONIVA05G09180.1">
    <property type="protein sequence ID" value="ONIVA05G09180.1"/>
    <property type="gene ID" value="ONIVA05G09180"/>
</dbReference>
<feature type="compositionally biased region" description="Polar residues" evidence="1">
    <location>
        <begin position="36"/>
        <end position="48"/>
    </location>
</feature>
<sequence>MYLALDASRSRGSSPSPPTPRPATMAFLASTACGTSGAPTTPSISCTSARDGAAPSRLRPCSILARTHDFTVPPPPRRPRRRGASRWSSGTGTSSTVSRPSSRSRVKWQQQCRGDMRFDR</sequence>
<organism evidence="2">
    <name type="scientific">Oryza nivara</name>
    <name type="common">Indian wild rice</name>
    <name type="synonym">Oryza sativa f. spontanea</name>
    <dbReference type="NCBI Taxonomy" id="4536"/>
    <lineage>
        <taxon>Eukaryota</taxon>
        <taxon>Viridiplantae</taxon>
        <taxon>Streptophyta</taxon>
        <taxon>Embryophyta</taxon>
        <taxon>Tracheophyta</taxon>
        <taxon>Spermatophyta</taxon>
        <taxon>Magnoliopsida</taxon>
        <taxon>Liliopsida</taxon>
        <taxon>Poales</taxon>
        <taxon>Poaceae</taxon>
        <taxon>BOP clade</taxon>
        <taxon>Oryzoideae</taxon>
        <taxon>Oryzeae</taxon>
        <taxon>Oryzinae</taxon>
        <taxon>Oryza</taxon>
    </lineage>
</organism>
<name>A0A0E0HBH8_ORYNI</name>
<protein>
    <submittedName>
        <fullName evidence="2">Uncharacterized protein</fullName>
    </submittedName>
</protein>
<reference evidence="2" key="2">
    <citation type="submission" date="2018-04" db="EMBL/GenBank/DDBJ databases">
        <title>OnivRS2 (Oryza nivara Reference Sequence Version 2).</title>
        <authorList>
            <person name="Zhang J."/>
            <person name="Kudrna D."/>
            <person name="Lee S."/>
            <person name="Talag J."/>
            <person name="Rajasekar S."/>
            <person name="Welchert J."/>
            <person name="Hsing Y.-I."/>
            <person name="Wing R.A."/>
        </authorList>
    </citation>
    <scope>NUCLEOTIDE SEQUENCE [LARGE SCALE GENOMIC DNA]</scope>
    <source>
        <strain evidence="2">SL10</strain>
    </source>
</reference>
<dbReference type="Proteomes" id="UP000006591">
    <property type="component" value="Chromosome 5"/>
</dbReference>
<feature type="compositionally biased region" description="Low complexity" evidence="1">
    <location>
        <begin position="85"/>
        <end position="103"/>
    </location>
</feature>
<feature type="region of interest" description="Disordered" evidence="1">
    <location>
        <begin position="36"/>
        <end position="55"/>
    </location>
</feature>
<dbReference type="HOGENOM" id="CLU_2350185_0_0_1"/>
<feature type="region of interest" description="Disordered" evidence="1">
    <location>
        <begin position="66"/>
        <end position="120"/>
    </location>
</feature>
<accession>A0A0E0HBH8</accession>